<dbReference type="FunFam" id="2.40.30.170:FF:000010">
    <property type="entry name" value="Efflux RND transporter periplasmic adaptor subunit"/>
    <property type="match status" value="1"/>
</dbReference>
<evidence type="ECO:0000259" key="6">
    <source>
        <dbReference type="Pfam" id="PF25869"/>
    </source>
</evidence>
<dbReference type="AlphaFoldDB" id="A0A5M8NZJ4"/>
<feature type="domain" description="CusB-like barrel-sandwich hybrid" evidence="7">
    <location>
        <begin position="120"/>
        <end position="231"/>
    </location>
</feature>
<feature type="domain" description="CusB-like three alpha-helical bundle" evidence="6">
    <location>
        <begin position="150"/>
        <end position="199"/>
    </location>
</feature>
<dbReference type="InterPro" id="IPR058790">
    <property type="entry name" value="BSH_CusB"/>
</dbReference>
<dbReference type="InterPro" id="IPR006121">
    <property type="entry name" value="HMA_dom"/>
</dbReference>
<evidence type="ECO:0000259" key="7">
    <source>
        <dbReference type="Pfam" id="PF25919"/>
    </source>
</evidence>
<dbReference type="PROSITE" id="PS51257">
    <property type="entry name" value="PROKAR_LIPOPROTEIN"/>
    <property type="match status" value="1"/>
</dbReference>
<dbReference type="InterPro" id="IPR045800">
    <property type="entry name" value="HMBD"/>
</dbReference>
<name>A0A5M8NZJ4_9BACT</name>
<dbReference type="Gene3D" id="2.40.50.100">
    <property type="match status" value="1"/>
</dbReference>
<dbReference type="Pfam" id="PF25869">
    <property type="entry name" value="3HB_CusB"/>
    <property type="match status" value="1"/>
</dbReference>
<dbReference type="SUPFAM" id="SSF55008">
    <property type="entry name" value="HMA, heavy metal-associated domain"/>
    <property type="match status" value="1"/>
</dbReference>
<dbReference type="Pfam" id="PF25954">
    <property type="entry name" value="Beta-barrel_RND_2"/>
    <property type="match status" value="1"/>
</dbReference>
<dbReference type="SUPFAM" id="SSF111369">
    <property type="entry name" value="HlyD-like secretion proteins"/>
    <property type="match status" value="1"/>
</dbReference>
<feature type="domain" description="CzcB-like C-terminal circularly permuted SH3-like" evidence="9">
    <location>
        <begin position="322"/>
        <end position="385"/>
    </location>
</feature>
<evidence type="ECO:0000259" key="8">
    <source>
        <dbReference type="Pfam" id="PF25954"/>
    </source>
</evidence>
<comment type="similarity">
    <text evidence="1">Belongs to the membrane fusion protein (MFP) (TC 8.A.1) family.</text>
</comment>
<dbReference type="Gene3D" id="6.10.140.730">
    <property type="match status" value="1"/>
</dbReference>
<dbReference type="Pfam" id="PF19335">
    <property type="entry name" value="HMBD"/>
    <property type="match status" value="1"/>
</dbReference>
<dbReference type="Proteomes" id="UP000324575">
    <property type="component" value="Unassembled WGS sequence"/>
</dbReference>
<dbReference type="GO" id="GO:0060003">
    <property type="term" value="P:copper ion export"/>
    <property type="evidence" value="ECO:0007669"/>
    <property type="project" value="TreeGrafter"/>
</dbReference>
<evidence type="ECO:0000313" key="11">
    <source>
        <dbReference type="Proteomes" id="UP000324575"/>
    </source>
</evidence>
<dbReference type="Gene3D" id="2.40.420.20">
    <property type="match status" value="1"/>
</dbReference>
<gene>
    <name evidence="10" type="ORF">EZS26_002323</name>
</gene>
<dbReference type="GO" id="GO:0015679">
    <property type="term" value="P:plasma membrane copper ion transport"/>
    <property type="evidence" value="ECO:0007669"/>
    <property type="project" value="TreeGrafter"/>
</dbReference>
<dbReference type="InterPro" id="IPR058791">
    <property type="entry name" value="3HB_CusB"/>
</dbReference>
<dbReference type="PANTHER" id="PTHR30097">
    <property type="entry name" value="CATION EFFLUX SYSTEM PROTEIN CUSB"/>
    <property type="match status" value="1"/>
</dbReference>
<dbReference type="Pfam" id="PF25975">
    <property type="entry name" value="CzcB_C"/>
    <property type="match status" value="1"/>
</dbReference>
<reference evidence="10 11" key="1">
    <citation type="submission" date="2019-03" db="EMBL/GenBank/DDBJ databases">
        <title>Single cell metagenomics reveals metabolic interactions within the superorganism composed of flagellate Streblomastix strix and complex community of Bacteroidetes bacteria on its surface.</title>
        <authorList>
            <person name="Treitli S.C."/>
            <person name="Kolisko M."/>
            <person name="Husnik F."/>
            <person name="Keeling P."/>
            <person name="Hampl V."/>
        </authorList>
    </citation>
    <scope>NUCLEOTIDE SEQUENCE [LARGE SCALE GENOMIC DNA]</scope>
    <source>
        <strain evidence="10">St1</strain>
    </source>
</reference>
<keyword evidence="2" id="KW-0813">Transport</keyword>
<proteinExistence type="inferred from homology"/>
<dbReference type="GO" id="GO:0022857">
    <property type="term" value="F:transmembrane transporter activity"/>
    <property type="evidence" value="ECO:0007669"/>
    <property type="project" value="InterPro"/>
</dbReference>
<feature type="domain" description="HMA" evidence="4">
    <location>
        <begin position="406"/>
        <end position="465"/>
    </location>
</feature>
<dbReference type="InterPro" id="IPR058792">
    <property type="entry name" value="Beta-barrel_RND_2"/>
</dbReference>
<dbReference type="NCBIfam" id="TIGR01730">
    <property type="entry name" value="RND_mfp"/>
    <property type="match status" value="1"/>
</dbReference>
<keyword evidence="3" id="KW-0732">Signal</keyword>
<protein>
    <submittedName>
        <fullName evidence="10">Cation efflux system protein CusB</fullName>
    </submittedName>
</protein>
<dbReference type="PANTHER" id="PTHR30097:SF15">
    <property type="entry name" value="CATION EFFLUX SYSTEM PROTEIN CUSB"/>
    <property type="match status" value="1"/>
</dbReference>
<organism evidence="10 11">
    <name type="scientific">Candidatus Ordinivivax streblomastigis</name>
    <dbReference type="NCBI Taxonomy" id="2540710"/>
    <lineage>
        <taxon>Bacteria</taxon>
        <taxon>Pseudomonadati</taxon>
        <taxon>Bacteroidota</taxon>
        <taxon>Bacteroidia</taxon>
        <taxon>Bacteroidales</taxon>
        <taxon>Candidatus Ordinivivax</taxon>
    </lineage>
</organism>
<feature type="domain" description="Heavy metal binding" evidence="5">
    <location>
        <begin position="33"/>
        <end position="59"/>
    </location>
</feature>
<evidence type="ECO:0000256" key="2">
    <source>
        <dbReference type="ARBA" id="ARBA00022448"/>
    </source>
</evidence>
<dbReference type="Gene3D" id="2.40.30.170">
    <property type="match status" value="1"/>
</dbReference>
<dbReference type="Gene3D" id="3.30.70.100">
    <property type="match status" value="1"/>
</dbReference>
<dbReference type="Pfam" id="PF00403">
    <property type="entry name" value="HMA"/>
    <property type="match status" value="1"/>
</dbReference>
<evidence type="ECO:0000259" key="4">
    <source>
        <dbReference type="Pfam" id="PF00403"/>
    </source>
</evidence>
<evidence type="ECO:0000256" key="1">
    <source>
        <dbReference type="ARBA" id="ARBA00009477"/>
    </source>
</evidence>
<dbReference type="GO" id="GO:0046914">
    <property type="term" value="F:transition metal ion binding"/>
    <property type="evidence" value="ECO:0007669"/>
    <property type="project" value="TreeGrafter"/>
</dbReference>
<dbReference type="GO" id="GO:0016020">
    <property type="term" value="C:membrane"/>
    <property type="evidence" value="ECO:0007669"/>
    <property type="project" value="InterPro"/>
</dbReference>
<evidence type="ECO:0000256" key="3">
    <source>
        <dbReference type="SAM" id="SignalP"/>
    </source>
</evidence>
<dbReference type="Pfam" id="PF25919">
    <property type="entry name" value="BSH_CusB"/>
    <property type="match status" value="1"/>
</dbReference>
<feature type="signal peptide" evidence="3">
    <location>
        <begin position="1"/>
        <end position="19"/>
    </location>
</feature>
<evidence type="ECO:0000259" key="9">
    <source>
        <dbReference type="Pfam" id="PF25975"/>
    </source>
</evidence>
<dbReference type="InterPro" id="IPR058649">
    <property type="entry name" value="CzcB_C"/>
</dbReference>
<feature type="chain" id="PRO_5024442623" evidence="3">
    <location>
        <begin position="20"/>
        <end position="496"/>
    </location>
</feature>
<dbReference type="InterPro" id="IPR036163">
    <property type="entry name" value="HMA_dom_sf"/>
</dbReference>
<comment type="caution">
    <text evidence="10">The sequence shown here is derived from an EMBL/GenBank/DDBJ whole genome shotgun (WGS) entry which is preliminary data.</text>
</comment>
<feature type="domain" description="CusB-like beta-barrel" evidence="8">
    <location>
        <begin position="237"/>
        <end position="313"/>
    </location>
</feature>
<dbReference type="GO" id="GO:0030288">
    <property type="term" value="C:outer membrane-bounded periplasmic space"/>
    <property type="evidence" value="ECO:0007669"/>
    <property type="project" value="TreeGrafter"/>
</dbReference>
<dbReference type="InterPro" id="IPR006143">
    <property type="entry name" value="RND_pump_MFP"/>
</dbReference>
<evidence type="ECO:0000313" key="10">
    <source>
        <dbReference type="EMBL" id="KAA6301579.1"/>
    </source>
</evidence>
<accession>A0A5M8NZJ4</accession>
<dbReference type="EMBL" id="SNRX01000017">
    <property type="protein sequence ID" value="KAA6301579.1"/>
    <property type="molecule type" value="Genomic_DNA"/>
</dbReference>
<sequence>MKTTINFLCIAFVFGAVFACKGEKTGDNPDSQVWTCSMHPQIRQDRAGKCPLCAMDLIPLKTAASSGEVPDSDAILFSKDAIALANVQTTKVSRSNPVKEIRLYGTIQPNQRLIHSQVSHVSGRIERLAVNFAGETIQKGQTIASIYSSDLLNAQQELLEAGKLQPAQPALLNAAREKLRLWKLTDAQIAAIEQSGKASPLMDIKAVESGIVTEKKVAQGDYVTAGSVLFETAGLSSVWAVFDAYEADLPYLKTGGKVEYTLQALPGKTFSGTIAFIDPLIDKTTRTAKIRVESANSGLQLKPEMVANARIQSAWKQAGDAVIIPKTAVLWTGKRSIVYVKQANSEMPAFRLREIELGPSLEDAYIVLSGLYEGEEIVTNGAFSLDAAAQLEGKPSMMNDDAHAVLTVQGACDMCKERIESAAKSLTGVAKAEWNQESKALHLNYNPQKTNLEAIGKALAKAGHDNELFKAPDKVYDALPGCCKYSRSNGVEIEHG</sequence>
<evidence type="ECO:0000259" key="5">
    <source>
        <dbReference type="Pfam" id="PF19335"/>
    </source>
</evidence>
<dbReference type="InterPro" id="IPR051909">
    <property type="entry name" value="MFP_Cation_Efflux"/>
</dbReference>